<dbReference type="EMBL" id="SZYD01000013">
    <property type="protein sequence ID" value="KAD4384869.1"/>
    <property type="molecule type" value="Genomic_DNA"/>
</dbReference>
<comment type="caution">
    <text evidence="2">The sequence shown here is derived from an EMBL/GenBank/DDBJ whole genome shotgun (WGS) entry which is preliminary data.</text>
</comment>
<feature type="region of interest" description="Disordered" evidence="1">
    <location>
        <begin position="102"/>
        <end position="127"/>
    </location>
</feature>
<protein>
    <submittedName>
        <fullName evidence="2">Uncharacterized protein</fullName>
    </submittedName>
</protein>
<dbReference type="Proteomes" id="UP000326396">
    <property type="component" value="Linkage Group LG3"/>
</dbReference>
<name>A0A5N6N3K6_9ASTR</name>
<evidence type="ECO:0000313" key="2">
    <source>
        <dbReference type="EMBL" id="KAD4384869.1"/>
    </source>
</evidence>
<keyword evidence="3" id="KW-1185">Reference proteome</keyword>
<evidence type="ECO:0000256" key="1">
    <source>
        <dbReference type="SAM" id="MobiDB-lite"/>
    </source>
</evidence>
<gene>
    <name evidence="2" type="ORF">E3N88_25037</name>
</gene>
<feature type="compositionally biased region" description="Basic and acidic residues" evidence="1">
    <location>
        <begin position="103"/>
        <end position="127"/>
    </location>
</feature>
<dbReference type="AlphaFoldDB" id="A0A5N6N3K6"/>
<reference evidence="2 3" key="1">
    <citation type="submission" date="2019-05" db="EMBL/GenBank/DDBJ databases">
        <title>Mikania micrantha, genome provides insights into the molecular mechanism of rapid growth.</title>
        <authorList>
            <person name="Liu B."/>
        </authorList>
    </citation>
    <scope>NUCLEOTIDE SEQUENCE [LARGE SCALE GENOMIC DNA]</scope>
    <source>
        <strain evidence="2">NLD-2019</strain>
        <tissue evidence="2">Leaf</tissue>
    </source>
</reference>
<proteinExistence type="predicted"/>
<organism evidence="2 3">
    <name type="scientific">Mikania micrantha</name>
    <name type="common">bitter vine</name>
    <dbReference type="NCBI Taxonomy" id="192012"/>
    <lineage>
        <taxon>Eukaryota</taxon>
        <taxon>Viridiplantae</taxon>
        <taxon>Streptophyta</taxon>
        <taxon>Embryophyta</taxon>
        <taxon>Tracheophyta</taxon>
        <taxon>Spermatophyta</taxon>
        <taxon>Magnoliopsida</taxon>
        <taxon>eudicotyledons</taxon>
        <taxon>Gunneridae</taxon>
        <taxon>Pentapetalae</taxon>
        <taxon>asterids</taxon>
        <taxon>campanulids</taxon>
        <taxon>Asterales</taxon>
        <taxon>Asteraceae</taxon>
        <taxon>Asteroideae</taxon>
        <taxon>Heliantheae alliance</taxon>
        <taxon>Eupatorieae</taxon>
        <taxon>Mikania</taxon>
    </lineage>
</organism>
<sequence>MTKLPLTLYHSCDKNPDLSSTSDLFHHLRPPPIPLITIFDLKNPYLNNPYPTKMMWSARDDDEVCEGGERGGGAEEEGDREGAAGTGLRFYWWWWIGEDEADSGSRRGEAAGSISRERGTIAEKARF</sequence>
<accession>A0A5N6N3K6</accession>
<evidence type="ECO:0000313" key="3">
    <source>
        <dbReference type="Proteomes" id="UP000326396"/>
    </source>
</evidence>
<feature type="region of interest" description="Disordered" evidence="1">
    <location>
        <begin position="63"/>
        <end position="82"/>
    </location>
</feature>